<proteinExistence type="predicted"/>
<evidence type="ECO:0000313" key="2">
    <source>
        <dbReference type="Proteomes" id="UP000830454"/>
    </source>
</evidence>
<keyword evidence="2" id="KW-1185">Reference proteome</keyword>
<name>A0ABY4HL04_9FLAO</name>
<gene>
    <name evidence="1" type="ORF">LXD69_14430</name>
</gene>
<dbReference type="RefSeq" id="WP_246915912.1">
    <property type="nucleotide sequence ID" value="NZ_CP090145.1"/>
</dbReference>
<reference evidence="1" key="2">
    <citation type="submission" date="2022-04" db="EMBL/GenBank/DDBJ databases">
        <title>Complete Genome Sequence of Flavobacterium sediminilitoris YSM-43, Isolated from a Tidal Sediment.</title>
        <authorList>
            <person name="Lee P.A."/>
        </authorList>
    </citation>
    <scope>NUCLEOTIDE SEQUENCE</scope>
    <source>
        <strain evidence="1">YSM-43</strain>
    </source>
</reference>
<accession>A0ABY4HL04</accession>
<reference evidence="1" key="1">
    <citation type="submission" date="2021-12" db="EMBL/GenBank/DDBJ databases">
        <authorList>
            <person name="Cha I.-T."/>
            <person name="Lee K.-E."/>
            <person name="Park S.-J."/>
        </authorList>
    </citation>
    <scope>NUCLEOTIDE SEQUENCE</scope>
    <source>
        <strain evidence="1">YSM-43</strain>
    </source>
</reference>
<evidence type="ECO:0000313" key="1">
    <source>
        <dbReference type="EMBL" id="UOX33230.1"/>
    </source>
</evidence>
<evidence type="ECO:0008006" key="3">
    <source>
        <dbReference type="Google" id="ProtNLM"/>
    </source>
</evidence>
<dbReference type="EMBL" id="CP090145">
    <property type="protein sequence ID" value="UOX33230.1"/>
    <property type="molecule type" value="Genomic_DNA"/>
</dbReference>
<sequence>MILEIFREKLDPQKINKVIEVSKDLELEPNWLLAVMHFETAKTFSPSITNPIGSVGLIQFTRDKKGVEYKTINGKKYFLADLKKMSFIEQMDVVKEYYQEVYRMIKRKPQDFIDTYLVTFFPIAINKPLDFVFEAKGLSRHIIAKQNPAYRDKNGLVTKASVIKKFESYYGEIFKEINTKKKTSCN</sequence>
<protein>
    <recommendedName>
        <fullName evidence="3">Transglycosylase SLT domain-containing protein</fullName>
    </recommendedName>
</protein>
<dbReference type="Proteomes" id="UP000830454">
    <property type="component" value="Chromosome"/>
</dbReference>
<organism evidence="1 2">
    <name type="scientific">Flavobacterium sediminilitoris</name>
    <dbReference type="NCBI Taxonomy" id="2024526"/>
    <lineage>
        <taxon>Bacteria</taxon>
        <taxon>Pseudomonadati</taxon>
        <taxon>Bacteroidota</taxon>
        <taxon>Flavobacteriia</taxon>
        <taxon>Flavobacteriales</taxon>
        <taxon>Flavobacteriaceae</taxon>
        <taxon>Flavobacterium</taxon>
    </lineage>
</organism>